<comment type="caution">
    <text evidence="2">The sequence shown here is derived from an EMBL/GenBank/DDBJ whole genome shotgun (WGS) entry which is preliminary data.</text>
</comment>
<evidence type="ECO:0000256" key="1">
    <source>
        <dbReference type="SAM" id="MobiDB-lite"/>
    </source>
</evidence>
<evidence type="ECO:0000313" key="2">
    <source>
        <dbReference type="EMBL" id="MEY9451482.1"/>
    </source>
</evidence>
<reference evidence="2 3" key="1">
    <citation type="submission" date="2024-07" db="EMBL/GenBank/DDBJ databases">
        <title>Genomic Encyclopedia of Type Strains, Phase V (KMG-V): Genome sequencing to study the core and pangenomes of soil and plant-associated prokaryotes.</title>
        <authorList>
            <person name="Whitman W."/>
        </authorList>
    </citation>
    <scope>NUCLEOTIDE SEQUENCE [LARGE SCALE GENOMIC DNA]</scope>
    <source>
        <strain evidence="2 3">USDA 152</strain>
    </source>
</reference>
<keyword evidence="3" id="KW-1185">Reference proteome</keyword>
<dbReference type="Proteomes" id="UP001565369">
    <property type="component" value="Unassembled WGS sequence"/>
</dbReference>
<organism evidence="2 3">
    <name type="scientific">Bradyrhizobium ottawaense</name>
    <dbReference type="NCBI Taxonomy" id="931866"/>
    <lineage>
        <taxon>Bacteria</taxon>
        <taxon>Pseudomonadati</taxon>
        <taxon>Pseudomonadota</taxon>
        <taxon>Alphaproteobacteria</taxon>
        <taxon>Hyphomicrobiales</taxon>
        <taxon>Nitrobacteraceae</taxon>
        <taxon>Bradyrhizobium</taxon>
    </lineage>
</organism>
<dbReference type="EMBL" id="JBGBZJ010000002">
    <property type="protein sequence ID" value="MEY9451482.1"/>
    <property type="molecule type" value="Genomic_DNA"/>
</dbReference>
<accession>A0ABV4FIU7</accession>
<proteinExistence type="predicted"/>
<gene>
    <name evidence="2" type="ORF">ABIG07_000430</name>
</gene>
<feature type="compositionally biased region" description="Basic and acidic residues" evidence="1">
    <location>
        <begin position="127"/>
        <end position="142"/>
    </location>
</feature>
<evidence type="ECO:0000313" key="3">
    <source>
        <dbReference type="Proteomes" id="UP001565369"/>
    </source>
</evidence>
<name>A0ABV4FIU7_9BRAD</name>
<feature type="region of interest" description="Disordered" evidence="1">
    <location>
        <begin position="96"/>
        <end position="177"/>
    </location>
</feature>
<feature type="region of interest" description="Disordered" evidence="1">
    <location>
        <begin position="26"/>
        <end position="75"/>
    </location>
</feature>
<sequence>MGKRLCAPSPRLGLTRRGLSLRLRSNGALAAASSPHQAPGRRLAPPRSSVRRLRTPGSCAGGGVGSRSCFTEHAALPTDRDPRGWLWRLKKRQADAANDLPPSRMQSVGGEVASGPTKTVSEPSPRSMEDTEDRRSGRDRTKLPGWDWSSFAGAGKQEGRRRRTRRRDGPTAPDPGLLFRSYRWARSSSRRLVNGSAFSAKSLARCAKPL</sequence>
<protein>
    <submittedName>
        <fullName evidence="2">Uncharacterized protein</fullName>
    </submittedName>
</protein>